<proteinExistence type="predicted"/>
<evidence type="ECO:0000313" key="2">
    <source>
        <dbReference type="Proteomes" id="UP000199520"/>
    </source>
</evidence>
<accession>A0A1I4QDD7</accession>
<evidence type="ECO:0000313" key="1">
    <source>
        <dbReference type="EMBL" id="SFM37670.1"/>
    </source>
</evidence>
<dbReference type="EMBL" id="FOTS01000094">
    <property type="protein sequence ID" value="SFM37670.1"/>
    <property type="molecule type" value="Genomic_DNA"/>
</dbReference>
<dbReference type="OrthoDB" id="2942871at2"/>
<protein>
    <submittedName>
        <fullName evidence="1">Uncharacterized protein</fullName>
    </submittedName>
</protein>
<dbReference type="STRING" id="1123291.SAMN04490355_10947"/>
<dbReference type="Proteomes" id="UP000199520">
    <property type="component" value="Unassembled WGS sequence"/>
</dbReference>
<name>A0A1I4QDD7_9FIRM</name>
<keyword evidence="2" id="KW-1185">Reference proteome</keyword>
<dbReference type="AlphaFoldDB" id="A0A1I4QDD7"/>
<sequence length="129" mass="14363">MLFNRGLAARMNAALAQTYDSTATVYRNVDYKDGNLTKQRREAVLTDVPCRRSSKAGLSALFATTDAAKITRSEKLFTSPKWDIKSGDELFVQGPINAEPVRDADRYFAGETQVYGTHQEIKLEMPGRA</sequence>
<reference evidence="2" key="1">
    <citation type="submission" date="2016-10" db="EMBL/GenBank/DDBJ databases">
        <authorList>
            <person name="Varghese N."/>
            <person name="Submissions S."/>
        </authorList>
    </citation>
    <scope>NUCLEOTIDE SEQUENCE [LARGE SCALE GENOMIC DNA]</scope>
    <source>
        <strain evidence="2">DSM 13327</strain>
    </source>
</reference>
<gene>
    <name evidence="1" type="ORF">SAMN04490355_10947</name>
</gene>
<organism evidence="1 2">
    <name type="scientific">Pelosinus propionicus DSM 13327</name>
    <dbReference type="NCBI Taxonomy" id="1123291"/>
    <lineage>
        <taxon>Bacteria</taxon>
        <taxon>Bacillati</taxon>
        <taxon>Bacillota</taxon>
        <taxon>Negativicutes</taxon>
        <taxon>Selenomonadales</taxon>
        <taxon>Sporomusaceae</taxon>
        <taxon>Pelosinus</taxon>
    </lineage>
</organism>
<dbReference type="RefSeq" id="WP_090944583.1">
    <property type="nucleotide sequence ID" value="NZ_FOTS01000094.1"/>
</dbReference>